<sequence>MYEEVASYVPANKKLGFKYDKYVLKIGCGISRKPYIGGNMINTGRKILTLTGIIGKIQSVE</sequence>
<reference evidence="1 2" key="1">
    <citation type="submission" date="2017-03" db="EMBL/GenBank/DDBJ databases">
        <title>wgs assembly of Dolosigranulum pigrum KPL CDC strains.</title>
        <authorList>
            <person name="Brugger S.D."/>
            <person name="Pettigrew M."/>
            <person name="Kong Y."/>
            <person name="Lemon K.P."/>
        </authorList>
    </citation>
    <scope>NUCLEOTIDE SEQUENCE [LARGE SCALE GENOMIC DNA]</scope>
    <source>
        <strain evidence="1 2">KPL1931_CDC4294-98</strain>
    </source>
</reference>
<accession>A0A328KRC4</accession>
<evidence type="ECO:0000313" key="1">
    <source>
        <dbReference type="EMBL" id="RAN64959.1"/>
    </source>
</evidence>
<gene>
    <name evidence="1" type="ORF">B8A44_00935</name>
</gene>
<dbReference type="Proteomes" id="UP000249099">
    <property type="component" value="Unassembled WGS sequence"/>
</dbReference>
<protein>
    <submittedName>
        <fullName evidence="1">Uncharacterized protein</fullName>
    </submittedName>
</protein>
<proteinExistence type="predicted"/>
<comment type="caution">
    <text evidence="1">The sequence shown here is derived from an EMBL/GenBank/DDBJ whole genome shotgun (WGS) entry which is preliminary data.</text>
</comment>
<evidence type="ECO:0000313" key="2">
    <source>
        <dbReference type="Proteomes" id="UP000249099"/>
    </source>
</evidence>
<dbReference type="AlphaFoldDB" id="A0A328KRC4"/>
<dbReference type="EMBL" id="NAQV01000003">
    <property type="protein sequence ID" value="RAN64959.1"/>
    <property type="molecule type" value="Genomic_DNA"/>
</dbReference>
<name>A0A328KRC4_9LACT</name>
<organism evidence="1 2">
    <name type="scientific">Dolosigranulum pigrum</name>
    <dbReference type="NCBI Taxonomy" id="29394"/>
    <lineage>
        <taxon>Bacteria</taxon>
        <taxon>Bacillati</taxon>
        <taxon>Bacillota</taxon>
        <taxon>Bacilli</taxon>
        <taxon>Lactobacillales</taxon>
        <taxon>Carnobacteriaceae</taxon>
        <taxon>Dolosigranulum</taxon>
    </lineage>
</organism>